<dbReference type="SUPFAM" id="SSF53335">
    <property type="entry name" value="S-adenosyl-L-methionine-dependent methyltransferases"/>
    <property type="match status" value="1"/>
</dbReference>
<reference evidence="1" key="1">
    <citation type="submission" date="2019-08" db="EMBL/GenBank/DDBJ databases">
        <authorList>
            <person name="Kucharzyk K."/>
            <person name="Murdoch R.W."/>
            <person name="Higgins S."/>
            <person name="Loffler F."/>
        </authorList>
    </citation>
    <scope>NUCLEOTIDE SEQUENCE</scope>
</reference>
<sequence>MRDVATLQPAEFSVDAVVCLYTLFHLPRQRHAEFLKILASFLPIAGMALLSFGEKDFEGWHDFYGQRIWSSQFGPKTNRELLSAAGFVIVEEMMNHSAHEEHWLVLAKKER</sequence>
<gene>
    <name evidence="1" type="ORF">SDC9_205020</name>
</gene>
<dbReference type="InterPro" id="IPR029063">
    <property type="entry name" value="SAM-dependent_MTases_sf"/>
</dbReference>
<accession>A0A645J1J9</accession>
<evidence type="ECO:0000313" key="1">
    <source>
        <dbReference type="EMBL" id="MPN57326.1"/>
    </source>
</evidence>
<dbReference type="AlphaFoldDB" id="A0A645J1J9"/>
<organism evidence="1">
    <name type="scientific">bioreactor metagenome</name>
    <dbReference type="NCBI Taxonomy" id="1076179"/>
    <lineage>
        <taxon>unclassified sequences</taxon>
        <taxon>metagenomes</taxon>
        <taxon>ecological metagenomes</taxon>
    </lineage>
</organism>
<comment type="caution">
    <text evidence="1">The sequence shown here is derived from an EMBL/GenBank/DDBJ whole genome shotgun (WGS) entry which is preliminary data.</text>
</comment>
<dbReference type="EMBL" id="VSSQ01128739">
    <property type="protein sequence ID" value="MPN57326.1"/>
    <property type="molecule type" value="Genomic_DNA"/>
</dbReference>
<name>A0A645J1J9_9ZZZZ</name>
<evidence type="ECO:0008006" key="2">
    <source>
        <dbReference type="Google" id="ProtNLM"/>
    </source>
</evidence>
<proteinExistence type="predicted"/>
<protein>
    <recommendedName>
        <fullName evidence="2">Methyltransferase type 11 domain-containing protein</fullName>
    </recommendedName>
</protein>
<dbReference type="Gene3D" id="3.40.50.150">
    <property type="entry name" value="Vaccinia Virus protein VP39"/>
    <property type="match status" value="1"/>
</dbReference>